<sequence>MKKIIPALVLVWALSMVSGGQQCLAANNIGSSNSGASNANYACQPPYLTQNAKPNIHFVLDYTGSMNYYPYIQTSSTYNSSTSYYGYFKQDMYYQYDTSTTTGMSPTNGFWTENTSCTNTDHIGQSGCVSGRLLNYLTSNKVDILRKVLTGGRVASGSTDVLEHEAGDSFNTGRIAAESTTQCLFDAGPSSLTGQEQISSTSYTIATTSTVTDSNLKVDVNASDESFTRYSGDFTTKYAIGDTVQITRPSSSAISTNNDGTFTITALTATKMTVNGNLGTTETGKYAIFTKITYTPAAAGCQVLAKTISKTMTINASTKTFTRTDGGSFVSDGWVAGMTLVASGFRSISNNGTFTVASVTASTLTVNENTLFTDSNNNTGSFLQYTIYAYTRVKTSTPADITGTIQYIYTGPTSTANKADMEISFFSTDYGVTYAPNAGGTTYDTTKNQAQSNYINAINRLPATGGTNTRQAMTAAEKFFQSDNSSTGIRSVASMPSGWPSSGTSTKGNASYDPFYDSGNVATPCRKSFVILATDGDWNSPDTTYASDPAYVAYDMHVRNSTYDLRPETGTTSAAGYDTNMAGQQNVTTYGIYLLDDSTTGKNALKTLSIFGGFNDIDKNNLPYPFTTSPPSSSTGRYKTVTNTTGWSTSLNVSYNPLTECNDPTRWDSTSTVTCKEWDTSPVPHTNLPYNYFEASDGDQVASSILNAVNDILERISSGTAASILGNNDNAGSQLLQAMFYPIKTFESYTKATWLGELQSYWYFVDPTLKHVTIREDTVNDMKLNLTQDRIVEFNFDGTYTKVRLYNDANGDGTKDSTTFQSEVDPDDVKTLWQAGTKLFCTSEADRVIFTNDPTASSATKISFNDTASSGSTTSKLKSYLDVTSNAGAYDVIKYTRGSDVDTAYRNRTVRYTTSTCNGTSGTFTQPWKLGDIVNSTPKILTEVRLNSYNLSPASGYSDTTYTRFISSSDYNARGLAFVGANDGMLHAFKTGSNFNGTSTNVVAELKNANGTAVSDLGKELWAFVPKNVLPYLQYLSLSNYSHMYFLDSTPIIADVSINVTGDAAINCNSSTYSTCALKTSLSGNSLSYDTSGSGGTSWRTVMIGSMGLGGATRVNPVTTASTSITVNASGKTFTRSSGSFLTDGWTVGKVFTTSGFTNAGNTGPFAITSVTATVITCAGAGLVSETSASGQLYESQAVRVPVTASNGPSTLGYSSVFALDITSPSGSTIGTDSSSYPQLLWEFTDPRLGFTTVTPAIMRVKDPGETPSNPTRRNGKWFAILASGPTGAISGGNFYGNSDLPLTIFVLDLKTGNIVRTFNNLASGHTLNAASSTIHTQVAAMPSFAFGGSLSASGLDADKKSLSLTGNYSDDALYIGFTKADFTQSPAQWNKGGVLRLLTYNDPDPSHWSISPVIDDIGPVTSAVTRLQDITAHNLWLYFGTGRYYSKGDDQTNIQSLFGIKEPCYAASDTFSGSTSTPCTTKIAATSTSSGVSGSTLVDQTTNPVTSLPSGKDGWFINLGTPSGSYAKRVVTDPIASYNGMVTFSTFAPSTDVCSYGGSTSVWEVQYNTGAAPPVSLLGQLLIQLSTGAFQQVDLNKDFTLSNGRETAAFKGTPPKDKPSMTSNANHFPSKRIIHIRER</sequence>
<proteinExistence type="predicted"/>
<evidence type="ECO:0008006" key="5">
    <source>
        <dbReference type="Google" id="ProtNLM"/>
    </source>
</evidence>
<evidence type="ECO:0000256" key="1">
    <source>
        <dbReference type="SAM" id="MobiDB-lite"/>
    </source>
</evidence>
<evidence type="ECO:0000313" key="4">
    <source>
        <dbReference type="Proteomes" id="UP000556026"/>
    </source>
</evidence>
<dbReference type="Gene3D" id="3.40.50.410">
    <property type="entry name" value="von Willebrand factor, type A domain"/>
    <property type="match status" value="1"/>
</dbReference>
<dbReference type="RefSeq" id="WP_183352903.1">
    <property type="nucleotide sequence ID" value="NZ_BLXX01000001.1"/>
</dbReference>
<feature type="signal peptide" evidence="2">
    <location>
        <begin position="1"/>
        <end position="25"/>
    </location>
</feature>
<organism evidence="3 4">
    <name type="scientific">Geomonas silvestris</name>
    <dbReference type="NCBI Taxonomy" id="2740184"/>
    <lineage>
        <taxon>Bacteria</taxon>
        <taxon>Pseudomonadati</taxon>
        <taxon>Thermodesulfobacteriota</taxon>
        <taxon>Desulfuromonadia</taxon>
        <taxon>Geobacterales</taxon>
        <taxon>Geobacteraceae</taxon>
        <taxon>Geomonas</taxon>
    </lineage>
</organism>
<dbReference type="InterPro" id="IPR036465">
    <property type="entry name" value="vWFA_dom_sf"/>
</dbReference>
<gene>
    <name evidence="3" type="ORF">GMST_03790</name>
</gene>
<keyword evidence="4" id="KW-1185">Reference proteome</keyword>
<reference evidence="4" key="1">
    <citation type="submission" date="2020-06" db="EMBL/GenBank/DDBJ databases">
        <title>Draft genomic sequence of Geomonas sp. Red330.</title>
        <authorList>
            <person name="Itoh H."/>
            <person name="Zhenxing X."/>
            <person name="Ushijima N."/>
            <person name="Masuda Y."/>
            <person name="Shiratori Y."/>
            <person name="Senoo K."/>
        </authorList>
    </citation>
    <scope>NUCLEOTIDE SEQUENCE [LARGE SCALE GENOMIC DNA]</scope>
    <source>
        <strain evidence="4">Red330</strain>
    </source>
</reference>
<feature type="region of interest" description="Disordered" evidence="1">
    <location>
        <begin position="1607"/>
        <end position="1628"/>
    </location>
</feature>
<keyword evidence="2" id="KW-0732">Signal</keyword>
<evidence type="ECO:0000256" key="2">
    <source>
        <dbReference type="SAM" id="SignalP"/>
    </source>
</evidence>
<dbReference type="Proteomes" id="UP000556026">
    <property type="component" value="Unassembled WGS sequence"/>
</dbReference>
<protein>
    <recommendedName>
        <fullName evidence="5">PilC beta-propeller domain-containing protein</fullName>
    </recommendedName>
</protein>
<name>A0A6V8MDX7_9BACT</name>
<accession>A0A6V8MDX7</accession>
<feature type="chain" id="PRO_5028158378" description="PilC beta-propeller domain-containing protein" evidence="2">
    <location>
        <begin position="26"/>
        <end position="1640"/>
    </location>
</feature>
<comment type="caution">
    <text evidence="3">The sequence shown here is derived from an EMBL/GenBank/DDBJ whole genome shotgun (WGS) entry which is preliminary data.</text>
</comment>
<evidence type="ECO:0000313" key="3">
    <source>
        <dbReference type="EMBL" id="GFO58054.1"/>
    </source>
</evidence>
<dbReference type="EMBL" id="BLXX01000001">
    <property type="protein sequence ID" value="GFO58054.1"/>
    <property type="molecule type" value="Genomic_DNA"/>
</dbReference>